<feature type="region of interest" description="Disordered" evidence="1">
    <location>
        <begin position="238"/>
        <end position="265"/>
    </location>
</feature>
<dbReference type="AlphaFoldDB" id="A0A5M8AE77"/>
<dbReference type="Pfam" id="PF13618">
    <property type="entry name" value="Gluconate_2-dh3"/>
    <property type="match status" value="1"/>
</dbReference>
<keyword evidence="3" id="KW-1185">Reference proteome</keyword>
<name>A0A5M8AE77_9BURK</name>
<evidence type="ECO:0000313" key="2">
    <source>
        <dbReference type="EMBL" id="KAA6121019.1"/>
    </source>
</evidence>
<dbReference type="Proteomes" id="UP000324324">
    <property type="component" value="Unassembled WGS sequence"/>
</dbReference>
<protein>
    <submittedName>
        <fullName evidence="2">Gluconate 2-dehydrogenase subunit 3 family protein</fullName>
    </submittedName>
</protein>
<dbReference type="InterPro" id="IPR027056">
    <property type="entry name" value="Gluconate_2DH_su3"/>
</dbReference>
<organism evidence="2 3">
    <name type="scientific">Cupriavidus cauae</name>
    <dbReference type="NCBI Taxonomy" id="2608999"/>
    <lineage>
        <taxon>Bacteria</taxon>
        <taxon>Pseudomonadati</taxon>
        <taxon>Pseudomonadota</taxon>
        <taxon>Betaproteobacteria</taxon>
        <taxon>Burkholderiales</taxon>
        <taxon>Burkholderiaceae</taxon>
        <taxon>Cupriavidus</taxon>
    </lineage>
</organism>
<evidence type="ECO:0000256" key="1">
    <source>
        <dbReference type="SAM" id="MobiDB-lite"/>
    </source>
</evidence>
<feature type="compositionally biased region" description="Low complexity" evidence="1">
    <location>
        <begin position="248"/>
        <end position="265"/>
    </location>
</feature>
<proteinExistence type="predicted"/>
<gene>
    <name evidence="2" type="ORF">F1599_16405</name>
</gene>
<evidence type="ECO:0000313" key="3">
    <source>
        <dbReference type="Proteomes" id="UP000324324"/>
    </source>
</evidence>
<reference evidence="2 3" key="1">
    <citation type="submission" date="2019-09" db="EMBL/GenBank/DDBJ databases">
        <title>Isolation of a novel species in the genus Cupriavidus from patients with sepsis using whole genome sequencing.</title>
        <authorList>
            <person name="Kweon O.J."/>
            <person name="Lee M.-K."/>
        </authorList>
    </citation>
    <scope>NUCLEOTIDE SEQUENCE [LARGE SCALE GENOMIC DNA]</scope>
    <source>
        <strain evidence="2 3">MKL-01</strain>
    </source>
</reference>
<comment type="caution">
    <text evidence="2">The sequence shown here is derived from an EMBL/GenBank/DDBJ whole genome shotgun (WGS) entry which is preliminary data.</text>
</comment>
<sequence length="265" mass="27323">MRRTLLKALGAGLPAGAAATGLVGDSALAAPPGPASAAAANPGGVSHFFNARERITVDAIVSRLIPNDELGPGAREAGVTDFLDRQLAGAWGGGDHFYRHGPFQAGTPEQGYQLALTPAQAFRTGLAAIDEVSAKRHGGKPFSQLQPREQDALLTALEKSEIELGTLPGKVFFQMLLDGTMEGFFGDPIHGGNRNMAGWKLVGFPGVYASYSNDIERHGVAYVRPPMSIAMARAAGHGTMHGAGHGGSHASSPAKGASAPKGGRP</sequence>
<accession>A0A5M8AE77</accession>
<dbReference type="EMBL" id="VWRN01000045">
    <property type="protein sequence ID" value="KAA6121019.1"/>
    <property type="molecule type" value="Genomic_DNA"/>
</dbReference>